<protein>
    <recommendedName>
        <fullName evidence="3">Heparinase</fullName>
    </recommendedName>
</protein>
<dbReference type="Gene3D" id="1.50.10.100">
    <property type="entry name" value="Chondroitin AC/alginate lyase"/>
    <property type="match status" value="1"/>
</dbReference>
<evidence type="ECO:0008006" key="3">
    <source>
        <dbReference type="Google" id="ProtNLM"/>
    </source>
</evidence>
<evidence type="ECO:0000313" key="1">
    <source>
        <dbReference type="EMBL" id="RST89071.1"/>
    </source>
</evidence>
<name>A0A3S0GD29_9ENTE</name>
<comment type="caution">
    <text evidence="1">The sequence shown here is derived from an EMBL/GenBank/DDBJ whole genome shotgun (WGS) entry which is preliminary data.</text>
</comment>
<gene>
    <name evidence="1" type="ORF">C7P63_07215</name>
</gene>
<dbReference type="Proteomes" id="UP000277864">
    <property type="component" value="Unassembled WGS sequence"/>
</dbReference>
<dbReference type="SUPFAM" id="SSF48230">
    <property type="entry name" value="Chondroitin AC/alginate lyase"/>
    <property type="match status" value="1"/>
</dbReference>
<organism evidence="1 2">
    <name type="scientific">Vagococcus humatus</name>
    <dbReference type="NCBI Taxonomy" id="1889241"/>
    <lineage>
        <taxon>Bacteria</taxon>
        <taxon>Bacillati</taxon>
        <taxon>Bacillota</taxon>
        <taxon>Bacilli</taxon>
        <taxon>Lactobacillales</taxon>
        <taxon>Enterococcaceae</taxon>
        <taxon>Vagococcus</taxon>
    </lineage>
</organism>
<evidence type="ECO:0000313" key="2">
    <source>
        <dbReference type="Proteomes" id="UP000277864"/>
    </source>
</evidence>
<dbReference type="EMBL" id="PXZH01000003">
    <property type="protein sequence ID" value="RST89071.1"/>
    <property type="molecule type" value="Genomic_DNA"/>
</dbReference>
<dbReference type="InterPro" id="IPR008929">
    <property type="entry name" value="Chondroitin_lyas"/>
</dbReference>
<dbReference type="OrthoDB" id="9793856at2"/>
<keyword evidence="2" id="KW-1185">Reference proteome</keyword>
<dbReference type="AlphaFoldDB" id="A0A3S0GD29"/>
<accession>A0A3S0GD29</accession>
<sequence>MDIQINKLFCQPLMTDIVETSQAILRMDAIPCLPYCGYKTYLEDGNRLVFEKDYYLRRKYVHVLALQLLFDKNKRTLLKLEEYLWEICNEYTWSLPAHLPISQHVFSDEARFNIDLNAAETAQMLAEVMEWHEEDLSDLIKARIKYEVMNRYITPFVDKSWWWENETNNWSSVIASCTGMIAISLIHPEDSLFQKIMIKVNHMLQTFLSGYGDDGGCDEGVGYWSYGFGYYCYFADKYRQKFNTDCYLLNPKLKKIAEFPNKVSLGKGKFVSFSDYNDFEIPSGLLAWLADNYTVSLITVEQVSRLDFFHTYRWLDLSRNLLWSKRLVSEIYHEKNTIFQI</sequence>
<proteinExistence type="predicted"/>
<reference evidence="1 2" key="1">
    <citation type="submission" date="2018-03" db="EMBL/GenBank/DDBJ databases">
        <authorList>
            <person name="Gulvik C.A."/>
        </authorList>
    </citation>
    <scope>NUCLEOTIDE SEQUENCE [LARGE SCALE GENOMIC DNA]</scope>
    <source>
        <strain evidence="1 2">JCM 31581</strain>
    </source>
</reference>
<dbReference type="RefSeq" id="WP_125943498.1">
    <property type="nucleotide sequence ID" value="NZ_PXZH01000003.1"/>
</dbReference>